<sequence>TTWTRFEILQAKELEKKRKDDNITYCHDRGLITTEQACNARLALKPSL</sequence>
<name>X1ADI9_9ZZZZ</name>
<comment type="caution">
    <text evidence="1">The sequence shown here is derived from an EMBL/GenBank/DDBJ whole genome shotgun (WGS) entry which is preliminary data.</text>
</comment>
<protein>
    <submittedName>
        <fullName evidence="1">Uncharacterized protein</fullName>
    </submittedName>
</protein>
<gene>
    <name evidence="1" type="ORF">S01H4_31472</name>
</gene>
<dbReference type="AlphaFoldDB" id="X1ADI9"/>
<accession>X1ADI9</accession>
<reference evidence="1" key="1">
    <citation type="journal article" date="2014" name="Front. Microbiol.">
        <title>High frequency of phylogenetically diverse reductive dehalogenase-homologous genes in deep subseafloor sedimentary metagenomes.</title>
        <authorList>
            <person name="Kawai M."/>
            <person name="Futagami T."/>
            <person name="Toyoda A."/>
            <person name="Takaki Y."/>
            <person name="Nishi S."/>
            <person name="Hori S."/>
            <person name="Arai W."/>
            <person name="Tsubouchi T."/>
            <person name="Morono Y."/>
            <person name="Uchiyama I."/>
            <person name="Ito T."/>
            <person name="Fujiyama A."/>
            <person name="Inagaki F."/>
            <person name="Takami H."/>
        </authorList>
    </citation>
    <scope>NUCLEOTIDE SEQUENCE</scope>
    <source>
        <strain evidence="1">Expedition CK06-06</strain>
    </source>
</reference>
<dbReference type="EMBL" id="BART01016350">
    <property type="protein sequence ID" value="GAG80575.1"/>
    <property type="molecule type" value="Genomic_DNA"/>
</dbReference>
<evidence type="ECO:0000313" key="1">
    <source>
        <dbReference type="EMBL" id="GAG80575.1"/>
    </source>
</evidence>
<feature type="non-terminal residue" evidence="1">
    <location>
        <position position="1"/>
    </location>
</feature>
<organism evidence="1">
    <name type="scientific">marine sediment metagenome</name>
    <dbReference type="NCBI Taxonomy" id="412755"/>
    <lineage>
        <taxon>unclassified sequences</taxon>
        <taxon>metagenomes</taxon>
        <taxon>ecological metagenomes</taxon>
    </lineage>
</organism>
<proteinExistence type="predicted"/>